<keyword evidence="1" id="KW-0862">Zinc</keyword>
<dbReference type="PROSITE" id="PS50966">
    <property type="entry name" value="ZF_SWIM"/>
    <property type="match status" value="1"/>
</dbReference>
<sequence length="533" mass="63446">MEQMVKLLIPKNRMNYLIKQVQDRYDAVILEEGWDCYHKGRVTNVSLIGGRVEALVKGTQNSKTVIDLEDFPDSECSCSHNGYCKHMAAVFFSLYSPYGRPELILQQLKQAILTRKKSKHAAPSPQDKKLAKPIEPMADQLPQEWQRFFEGKFHGFSISHQNSIETFFDSALETLPLYAEKWNEPLRIVYKLHVILFMMRKIEQFYQDTKSSYLSYYHENGCKLAAEKCQEQLLELIKSIEAKPKNIAAEPKHWQATLTLLGELSLHGKDSPIDWLFIYRLIWWNIDEKLGWSQKEQRRLELLLDKKDLLARKKDTLLIARAHFDVIRGNWEQAFGRLDELHTCNASDFFIYLKNDYQHERYEDTLRWLRWLLPSIHKAAHEDFRSFCQFWLDTAKQLDSDAEWVEVMESLLPRSYYYYTAYLLQTQRYKLWVDLQLANRISPLSLYALELRAIEECDPSLLLPLYHQAVERTVLEKNRTSYKTAVRLLKKLHSYYKQLNQEERWEQFIYRLADKFSRLRAFQEELKKGKWIR</sequence>
<dbReference type="EMBL" id="JAGGLB010000029">
    <property type="protein sequence ID" value="MBP1994847.1"/>
    <property type="molecule type" value="Genomic_DNA"/>
</dbReference>
<name>A0ABS4J4T9_9BACL</name>
<proteinExistence type="predicted"/>
<evidence type="ECO:0000313" key="4">
    <source>
        <dbReference type="Proteomes" id="UP001519287"/>
    </source>
</evidence>
<dbReference type="Proteomes" id="UP001519287">
    <property type="component" value="Unassembled WGS sequence"/>
</dbReference>
<accession>A0ABS4J4T9</accession>
<dbReference type="RefSeq" id="WP_245375976.1">
    <property type="nucleotide sequence ID" value="NZ_JAGGLB010000029.1"/>
</dbReference>
<dbReference type="InterPro" id="IPR007527">
    <property type="entry name" value="Znf_SWIM"/>
</dbReference>
<reference evidence="3 4" key="1">
    <citation type="submission" date="2021-03" db="EMBL/GenBank/DDBJ databases">
        <title>Genomic Encyclopedia of Type Strains, Phase IV (KMG-IV): sequencing the most valuable type-strain genomes for metagenomic binning, comparative biology and taxonomic classification.</title>
        <authorList>
            <person name="Goeker M."/>
        </authorList>
    </citation>
    <scope>NUCLEOTIDE SEQUENCE [LARGE SCALE GENOMIC DNA]</scope>
    <source>
        <strain evidence="3 4">DSM 26048</strain>
    </source>
</reference>
<organism evidence="3 4">
    <name type="scientific">Paenibacillus eucommiae</name>
    <dbReference type="NCBI Taxonomy" id="1355755"/>
    <lineage>
        <taxon>Bacteria</taxon>
        <taxon>Bacillati</taxon>
        <taxon>Bacillota</taxon>
        <taxon>Bacilli</taxon>
        <taxon>Bacillales</taxon>
        <taxon>Paenibacillaceae</taxon>
        <taxon>Paenibacillus</taxon>
    </lineage>
</organism>
<dbReference type="Pfam" id="PF04434">
    <property type="entry name" value="SWIM"/>
    <property type="match status" value="1"/>
</dbReference>
<keyword evidence="1" id="KW-0479">Metal-binding</keyword>
<feature type="domain" description="SWIM-type" evidence="2">
    <location>
        <begin position="62"/>
        <end position="95"/>
    </location>
</feature>
<keyword evidence="4" id="KW-1185">Reference proteome</keyword>
<comment type="caution">
    <text evidence="3">The sequence shown here is derived from an EMBL/GenBank/DDBJ whole genome shotgun (WGS) entry which is preliminary data.</text>
</comment>
<evidence type="ECO:0000256" key="1">
    <source>
        <dbReference type="PROSITE-ProRule" id="PRU00325"/>
    </source>
</evidence>
<evidence type="ECO:0000313" key="3">
    <source>
        <dbReference type="EMBL" id="MBP1994847.1"/>
    </source>
</evidence>
<gene>
    <name evidence="3" type="ORF">J2Z66_006488</name>
</gene>
<protein>
    <recommendedName>
        <fullName evidence="2">SWIM-type domain-containing protein</fullName>
    </recommendedName>
</protein>
<evidence type="ECO:0000259" key="2">
    <source>
        <dbReference type="PROSITE" id="PS50966"/>
    </source>
</evidence>
<keyword evidence="1" id="KW-0863">Zinc-finger</keyword>